<dbReference type="PROSITE" id="PS51186">
    <property type="entry name" value="GNAT"/>
    <property type="match status" value="1"/>
</dbReference>
<reference evidence="2" key="1">
    <citation type="submission" date="2018-06" db="EMBL/GenBank/DDBJ databases">
        <authorList>
            <person name="Zhirakovskaya E."/>
        </authorList>
    </citation>
    <scope>NUCLEOTIDE SEQUENCE</scope>
</reference>
<dbReference type="Gene3D" id="3.40.630.30">
    <property type="match status" value="1"/>
</dbReference>
<accession>A0A3B0TKE6</accession>
<dbReference type="GO" id="GO:0016747">
    <property type="term" value="F:acyltransferase activity, transferring groups other than amino-acyl groups"/>
    <property type="evidence" value="ECO:0007669"/>
    <property type="project" value="InterPro"/>
</dbReference>
<dbReference type="CDD" id="cd04301">
    <property type="entry name" value="NAT_SF"/>
    <property type="match status" value="1"/>
</dbReference>
<dbReference type="SUPFAM" id="SSF55729">
    <property type="entry name" value="Acyl-CoA N-acyltransferases (Nat)"/>
    <property type="match status" value="1"/>
</dbReference>
<dbReference type="Pfam" id="PF00583">
    <property type="entry name" value="Acetyltransf_1"/>
    <property type="match status" value="1"/>
</dbReference>
<keyword evidence="2" id="KW-0808">Transferase</keyword>
<protein>
    <submittedName>
        <fullName evidence="2">Acetyltransferase, GNAT family</fullName>
    </submittedName>
</protein>
<organism evidence="2">
    <name type="scientific">hydrothermal vent metagenome</name>
    <dbReference type="NCBI Taxonomy" id="652676"/>
    <lineage>
        <taxon>unclassified sequences</taxon>
        <taxon>metagenomes</taxon>
        <taxon>ecological metagenomes</taxon>
    </lineage>
</organism>
<sequence>MGKTYPITITHLEMLAPLTQAVPRPAGQIAIIRAHKPPVHFYRYLYNTIGADYIWVDRRRLDDAALAKIIHDPMIEIYVLYLAGCPAGYAELKFGESVEAEISYFGLMPDFTGRGLGRFFLAETIHTAWARDIGRLTVQTCTMDHPAALPLYQRLGFSPFAQSEDVLEGIDG</sequence>
<gene>
    <name evidence="2" type="ORF">MNBD_ALPHA09-588</name>
</gene>
<evidence type="ECO:0000313" key="2">
    <source>
        <dbReference type="EMBL" id="VAW19161.1"/>
    </source>
</evidence>
<proteinExistence type="predicted"/>
<dbReference type="EMBL" id="UOEM01000124">
    <property type="protein sequence ID" value="VAW19161.1"/>
    <property type="molecule type" value="Genomic_DNA"/>
</dbReference>
<feature type="domain" description="N-acetyltransferase" evidence="1">
    <location>
        <begin position="30"/>
        <end position="172"/>
    </location>
</feature>
<evidence type="ECO:0000259" key="1">
    <source>
        <dbReference type="PROSITE" id="PS51186"/>
    </source>
</evidence>
<name>A0A3B0TKE6_9ZZZZ</name>
<dbReference type="InterPro" id="IPR016181">
    <property type="entry name" value="Acyl_CoA_acyltransferase"/>
</dbReference>
<dbReference type="AlphaFoldDB" id="A0A3B0TKE6"/>
<dbReference type="InterPro" id="IPR000182">
    <property type="entry name" value="GNAT_dom"/>
</dbReference>